<comment type="subunit">
    <text evidence="5">NDH-1 is composed of 14 different subunits. Subunits NuoA, H, J, K, L, M, N constitute the membrane sector of the complex.</text>
</comment>
<keyword evidence="5" id="KW-1278">Translocase</keyword>
<accession>A0A0K1JMT6</accession>
<evidence type="ECO:0000256" key="2">
    <source>
        <dbReference type="ARBA" id="ARBA00022692"/>
    </source>
</evidence>
<keyword evidence="8" id="KW-1185">Reference proteome</keyword>
<dbReference type="EMBL" id="CP011112">
    <property type="protein sequence ID" value="AKU17890.1"/>
    <property type="molecule type" value="Genomic_DNA"/>
</dbReference>
<dbReference type="RefSeq" id="WP_052595031.1">
    <property type="nucleotide sequence ID" value="NZ_CP011112.1"/>
</dbReference>
<organism evidence="7 8">
    <name type="scientific">Luteipulveratus mongoliensis</name>
    <dbReference type="NCBI Taxonomy" id="571913"/>
    <lineage>
        <taxon>Bacteria</taxon>
        <taxon>Bacillati</taxon>
        <taxon>Actinomycetota</taxon>
        <taxon>Actinomycetes</taxon>
        <taxon>Micrococcales</taxon>
        <taxon>Dermacoccaceae</taxon>
        <taxon>Luteipulveratus</taxon>
    </lineage>
</organism>
<feature type="transmembrane region" description="Helical" evidence="5">
    <location>
        <begin position="123"/>
        <end position="143"/>
    </location>
</feature>
<dbReference type="GO" id="GO:0048038">
    <property type="term" value="F:quinone binding"/>
    <property type="evidence" value="ECO:0007669"/>
    <property type="project" value="UniProtKB-KW"/>
</dbReference>
<comment type="similarity">
    <text evidence="5 6">Belongs to the complex I subunit 1 family.</text>
</comment>
<name>A0A0K1JMT6_9MICO</name>
<dbReference type="STRING" id="571913.VV02_21885"/>
<feature type="transmembrane region" description="Helical" evidence="5">
    <location>
        <begin position="16"/>
        <end position="39"/>
    </location>
</feature>
<reference evidence="7 8" key="1">
    <citation type="submission" date="2015-03" db="EMBL/GenBank/DDBJ databases">
        <title>Luteipulveratus halotolerans sp. nov., a novel actinobacterium (Dermacoccaceae) from Sarawak, Malaysia.</title>
        <authorList>
            <person name="Juboi H."/>
            <person name="Basik A."/>
            <person name="Shamsul S.S."/>
            <person name="Arnold P."/>
            <person name="Schmitt E.K."/>
            <person name="Sanglier J.-J."/>
            <person name="Yeo T."/>
        </authorList>
    </citation>
    <scope>NUCLEOTIDE SEQUENCE [LARGE SCALE GENOMIC DNA]</scope>
    <source>
        <strain evidence="7 8">MN07-A0370</strain>
    </source>
</reference>
<sequence>MGAALMSGSSMLMTDLWWFEIVLRAVIVLIGFLTLPLLVGQTEHKVMAHMQGRLGPMYAGGFHGWAQLIADGVKFTQKEDIVPAAADRGAFRWAPAVALVSYLLALAAVPLSPDMVGADVPASLLLVLAVSGIGTVGTLMAGWSSGNKYALIGAMRSAAQLVSYELPLILSCASFALAAGSLSLVGIAHAWTPLWLIWQLPGALVFLVAATAELQRPPFDMPVADSEVVMGPYTEYTGLRFAFFLLAEYAGIVVMSLLFAVLYLGGWTGPFDGALGWLWTLLKGFLIAVLIIWMRVSWPRLREDQLQRLAWLGLVPIALLQLAITAVGVVLTA</sequence>
<dbReference type="Pfam" id="PF00146">
    <property type="entry name" value="NADHdh"/>
    <property type="match status" value="1"/>
</dbReference>
<dbReference type="Proteomes" id="UP000066480">
    <property type="component" value="Chromosome"/>
</dbReference>
<dbReference type="PATRIC" id="fig|571913.6.peg.4432"/>
<feature type="transmembrane region" description="Helical" evidence="5">
    <location>
        <begin position="194"/>
        <end position="212"/>
    </location>
</feature>
<dbReference type="GO" id="GO:0005886">
    <property type="term" value="C:plasma membrane"/>
    <property type="evidence" value="ECO:0007669"/>
    <property type="project" value="UniProtKB-SubCell"/>
</dbReference>
<dbReference type="PANTHER" id="PTHR11432:SF3">
    <property type="entry name" value="NADH-UBIQUINONE OXIDOREDUCTASE CHAIN 1"/>
    <property type="match status" value="1"/>
</dbReference>
<keyword evidence="3 5" id="KW-1133">Transmembrane helix</keyword>
<feature type="transmembrane region" description="Helical" evidence="5">
    <location>
        <begin position="241"/>
        <end position="264"/>
    </location>
</feature>
<dbReference type="AlphaFoldDB" id="A0A0K1JMT6"/>
<evidence type="ECO:0000256" key="1">
    <source>
        <dbReference type="ARBA" id="ARBA00004141"/>
    </source>
</evidence>
<proteinExistence type="inferred from homology"/>
<keyword evidence="5" id="KW-0874">Quinone</keyword>
<comment type="function">
    <text evidence="5">NDH-1 shuttles electrons from NADH, via FMN and iron-sulfur (Fe-S) centers, to quinones in the respiratory chain. The immediate electron acceptor for the enzyme in this species is believed to be ubiquinone. Couples the redox reaction to proton translocation (for every two electrons transferred, four hydrogen ions are translocated across the cytoplasmic membrane), and thus conserves the redox energy in a proton gradient. This subunit may bind ubiquinone.</text>
</comment>
<comment type="catalytic activity">
    <reaction evidence="5">
        <text>a quinone + NADH + 5 H(+)(in) = a quinol + NAD(+) + 4 H(+)(out)</text>
        <dbReference type="Rhea" id="RHEA:57888"/>
        <dbReference type="ChEBI" id="CHEBI:15378"/>
        <dbReference type="ChEBI" id="CHEBI:24646"/>
        <dbReference type="ChEBI" id="CHEBI:57540"/>
        <dbReference type="ChEBI" id="CHEBI:57945"/>
        <dbReference type="ChEBI" id="CHEBI:132124"/>
    </reaction>
</comment>
<feature type="transmembrane region" description="Helical" evidence="5">
    <location>
        <begin position="164"/>
        <end position="188"/>
    </location>
</feature>
<feature type="transmembrane region" description="Helical" evidence="5">
    <location>
        <begin position="93"/>
        <end position="111"/>
    </location>
</feature>
<evidence type="ECO:0000256" key="4">
    <source>
        <dbReference type="ARBA" id="ARBA00023136"/>
    </source>
</evidence>
<dbReference type="NCBIfam" id="NF004741">
    <property type="entry name" value="PRK06076.1-2"/>
    <property type="match status" value="1"/>
</dbReference>
<dbReference type="GO" id="GO:0003954">
    <property type="term" value="F:NADH dehydrogenase activity"/>
    <property type="evidence" value="ECO:0007669"/>
    <property type="project" value="TreeGrafter"/>
</dbReference>
<keyword evidence="5" id="KW-0830">Ubiquinone</keyword>
<dbReference type="GO" id="GO:0009060">
    <property type="term" value="P:aerobic respiration"/>
    <property type="evidence" value="ECO:0007669"/>
    <property type="project" value="TreeGrafter"/>
</dbReference>
<protein>
    <recommendedName>
        <fullName evidence="5">NADH-quinone oxidoreductase subunit H</fullName>
        <ecNumber evidence="5">7.1.1.-</ecNumber>
    </recommendedName>
    <alternativeName>
        <fullName evidence="5">NADH dehydrogenase I subunit H</fullName>
    </alternativeName>
    <alternativeName>
        <fullName evidence="5">NDH-1 subunit H</fullName>
    </alternativeName>
</protein>
<keyword evidence="2 5" id="KW-0812">Transmembrane</keyword>
<dbReference type="EC" id="7.1.1.-" evidence="5"/>
<keyword evidence="5 6" id="KW-0520">NAD</keyword>
<dbReference type="InterPro" id="IPR001694">
    <property type="entry name" value="NADH_UbQ_OxRdtase_su1/FPO"/>
</dbReference>
<dbReference type="HAMAP" id="MF_01350">
    <property type="entry name" value="NDH1_NuoH"/>
    <property type="match status" value="1"/>
</dbReference>
<feature type="transmembrane region" description="Helical" evidence="5">
    <location>
        <begin position="309"/>
        <end position="331"/>
    </location>
</feature>
<evidence type="ECO:0000256" key="3">
    <source>
        <dbReference type="ARBA" id="ARBA00022989"/>
    </source>
</evidence>
<evidence type="ECO:0000313" key="8">
    <source>
        <dbReference type="Proteomes" id="UP000066480"/>
    </source>
</evidence>
<evidence type="ECO:0000256" key="6">
    <source>
        <dbReference type="RuleBase" id="RU000471"/>
    </source>
</evidence>
<dbReference type="OrthoDB" id="9803734at2"/>
<keyword evidence="4 5" id="KW-0472">Membrane</keyword>
<dbReference type="PANTHER" id="PTHR11432">
    <property type="entry name" value="NADH DEHYDROGENASE SUBUNIT 1"/>
    <property type="match status" value="1"/>
</dbReference>
<feature type="transmembrane region" description="Helical" evidence="5">
    <location>
        <begin position="276"/>
        <end position="297"/>
    </location>
</feature>
<dbReference type="GO" id="GO:0016655">
    <property type="term" value="F:oxidoreductase activity, acting on NAD(P)H, quinone or similar compound as acceptor"/>
    <property type="evidence" value="ECO:0007669"/>
    <property type="project" value="UniProtKB-UniRule"/>
</dbReference>
<comment type="subcellular location">
    <subcellularLocation>
        <location evidence="5 6">Cell membrane</location>
        <topology evidence="5 6">Multi-pass membrane protein</topology>
    </subcellularLocation>
    <subcellularLocation>
        <location evidence="1">Membrane</location>
        <topology evidence="1">Multi-pass membrane protein</topology>
    </subcellularLocation>
</comment>
<keyword evidence="5" id="KW-1003">Cell membrane</keyword>
<dbReference type="KEGG" id="lmoi:VV02_21885"/>
<gene>
    <name evidence="5" type="primary">nuoH</name>
    <name evidence="7" type="ORF">VV02_21885</name>
</gene>
<evidence type="ECO:0000313" key="7">
    <source>
        <dbReference type="EMBL" id="AKU17890.1"/>
    </source>
</evidence>
<evidence type="ECO:0000256" key="5">
    <source>
        <dbReference type="HAMAP-Rule" id="MF_01350"/>
    </source>
</evidence>